<dbReference type="FunFam" id="3.40.50.880:FF:000008">
    <property type="entry name" value="Phosphoribosylformylglycinamidine synthase"/>
    <property type="match status" value="1"/>
</dbReference>
<dbReference type="Gene3D" id="1.10.8.750">
    <property type="entry name" value="Phosphoribosylformylglycinamidine synthase, linker domain"/>
    <property type="match status" value="1"/>
</dbReference>
<dbReference type="SUPFAM" id="SSF82697">
    <property type="entry name" value="PurS-like"/>
    <property type="match status" value="1"/>
</dbReference>
<comment type="catalytic activity">
    <reaction evidence="15">
        <text>N(2)-formyl-N(1)-(5-phospho-beta-D-ribosyl)glycinamide + L-glutamine + ATP + H2O = 2-formamido-N(1)-(5-O-phospho-beta-D-ribosyl)acetamidine + L-glutamate + ADP + phosphate + H(+)</text>
        <dbReference type="Rhea" id="RHEA:17129"/>
        <dbReference type="ChEBI" id="CHEBI:15377"/>
        <dbReference type="ChEBI" id="CHEBI:15378"/>
        <dbReference type="ChEBI" id="CHEBI:29985"/>
        <dbReference type="ChEBI" id="CHEBI:30616"/>
        <dbReference type="ChEBI" id="CHEBI:43474"/>
        <dbReference type="ChEBI" id="CHEBI:58359"/>
        <dbReference type="ChEBI" id="CHEBI:147286"/>
        <dbReference type="ChEBI" id="CHEBI:147287"/>
        <dbReference type="ChEBI" id="CHEBI:456216"/>
        <dbReference type="EC" id="6.3.5.3"/>
    </reaction>
</comment>
<feature type="domain" description="PurM-like C-terminal" evidence="18">
    <location>
        <begin position="440"/>
        <end position="597"/>
    </location>
</feature>
<dbReference type="Pfam" id="PF18076">
    <property type="entry name" value="FGAR-AT_N"/>
    <property type="match status" value="1"/>
</dbReference>
<feature type="domain" description="FGAR-AT PurM N-terminal-like" evidence="21">
    <location>
        <begin position="657"/>
        <end position="817"/>
    </location>
</feature>
<evidence type="ECO:0000256" key="2">
    <source>
        <dbReference type="ARBA" id="ARBA00004920"/>
    </source>
</evidence>
<evidence type="ECO:0000256" key="8">
    <source>
        <dbReference type="ARBA" id="ARBA00022741"/>
    </source>
</evidence>
<proteinExistence type="inferred from homology"/>
<feature type="domain" description="Phosphoribosylformylglycinamidine synthase linker" evidence="19">
    <location>
        <begin position="175"/>
        <end position="226"/>
    </location>
</feature>
<keyword evidence="7" id="KW-0479">Metal-binding</keyword>
<dbReference type="EMBL" id="JADGKB010000028">
    <property type="protein sequence ID" value="KAJ3258373.1"/>
    <property type="molecule type" value="Genomic_DNA"/>
</dbReference>
<dbReference type="Gene3D" id="3.40.50.880">
    <property type="match status" value="1"/>
</dbReference>
<dbReference type="PANTHER" id="PTHR10099:SF1">
    <property type="entry name" value="PHOSPHORIBOSYLFORMYLGLYCINAMIDINE SYNTHASE"/>
    <property type="match status" value="1"/>
</dbReference>
<dbReference type="InterPro" id="IPR055181">
    <property type="entry name" value="FGAR-AT_PurM_N-like"/>
</dbReference>
<dbReference type="Gene3D" id="3.30.1330.10">
    <property type="entry name" value="PurM-like, N-terminal domain"/>
    <property type="match status" value="2"/>
</dbReference>
<evidence type="ECO:0000256" key="17">
    <source>
        <dbReference type="ARBA" id="ARBA00071729"/>
    </source>
</evidence>
<dbReference type="InterPro" id="IPR029062">
    <property type="entry name" value="Class_I_gatase-like"/>
</dbReference>
<dbReference type="FunFam" id="3.30.1330.10:FF:000002">
    <property type="entry name" value="Phosphoribosylformylglycinamidine synthase"/>
    <property type="match status" value="1"/>
</dbReference>
<evidence type="ECO:0000256" key="5">
    <source>
        <dbReference type="ARBA" id="ARBA00022490"/>
    </source>
</evidence>
<evidence type="ECO:0000256" key="16">
    <source>
        <dbReference type="ARBA" id="ARBA00057317"/>
    </source>
</evidence>
<dbReference type="Proteomes" id="UP001210925">
    <property type="component" value="Unassembled WGS sequence"/>
</dbReference>
<keyword evidence="9" id="KW-0658">Purine biosynthesis</keyword>
<dbReference type="InterPro" id="IPR036604">
    <property type="entry name" value="PurS-like_sf"/>
</dbReference>
<dbReference type="SUPFAM" id="SSF56042">
    <property type="entry name" value="PurM C-terminal domain-like"/>
    <property type="match status" value="2"/>
</dbReference>
<dbReference type="Pfam" id="PF18072">
    <property type="entry name" value="FGAR-AT_linker"/>
    <property type="match status" value="1"/>
</dbReference>
<keyword evidence="5" id="KW-0963">Cytoplasm</keyword>
<dbReference type="Pfam" id="PF13507">
    <property type="entry name" value="GATase_5"/>
    <property type="match status" value="1"/>
</dbReference>
<comment type="pathway">
    <text evidence="2">Purine metabolism; IMP biosynthesis via de novo pathway; 5-amino-1-(5-phospho-D-ribosyl)imidazole from N(2)-formyl-N(1)-(5-phospho-D-ribosyl)glycinamide: step 1/2.</text>
</comment>
<accession>A0AAD5Y4H7</accession>
<dbReference type="SUPFAM" id="SSF109736">
    <property type="entry name" value="FGAM synthase PurL, linker domain"/>
    <property type="match status" value="1"/>
</dbReference>
<gene>
    <name evidence="22" type="ORF">HK103_003661</name>
</gene>
<evidence type="ECO:0000259" key="20">
    <source>
        <dbReference type="Pfam" id="PF18076"/>
    </source>
</evidence>
<evidence type="ECO:0000259" key="19">
    <source>
        <dbReference type="Pfam" id="PF18072"/>
    </source>
</evidence>
<evidence type="ECO:0000313" key="23">
    <source>
        <dbReference type="Proteomes" id="UP001210925"/>
    </source>
</evidence>
<keyword evidence="6" id="KW-0436">Ligase</keyword>
<dbReference type="GO" id="GO:0004642">
    <property type="term" value="F:phosphoribosylformylglycinamidine synthase activity"/>
    <property type="evidence" value="ECO:0007669"/>
    <property type="project" value="UniProtKB-EC"/>
</dbReference>
<evidence type="ECO:0000259" key="18">
    <source>
        <dbReference type="Pfam" id="PF02769"/>
    </source>
</evidence>
<dbReference type="SMART" id="SM01211">
    <property type="entry name" value="GATase_5"/>
    <property type="match status" value="1"/>
</dbReference>
<dbReference type="EC" id="6.3.5.3" evidence="4"/>
<dbReference type="Pfam" id="PF22689">
    <property type="entry name" value="FGAR-AT_PurM_N-like"/>
    <property type="match status" value="1"/>
</dbReference>
<evidence type="ECO:0000256" key="15">
    <source>
        <dbReference type="ARBA" id="ARBA00052585"/>
    </source>
</evidence>
<comment type="caution">
    <text evidence="22">The sequence shown here is derived from an EMBL/GenBank/DDBJ whole genome shotgun (WGS) entry which is preliminary data.</text>
</comment>
<feature type="domain" description="PurM-like C-terminal" evidence="18">
    <location>
        <begin position="851"/>
        <end position="990"/>
    </location>
</feature>
<keyword evidence="12" id="KW-0315">Glutamine amidotransferase</keyword>
<dbReference type="PANTHER" id="PTHR10099">
    <property type="entry name" value="PHOSPHORIBOSYLFORMYLGLYCINAMIDINE SYNTHASE"/>
    <property type="match status" value="1"/>
</dbReference>
<dbReference type="InterPro" id="IPR036676">
    <property type="entry name" value="PurM-like_C_sf"/>
</dbReference>
<dbReference type="InterPro" id="IPR036921">
    <property type="entry name" value="PurM-like_N_sf"/>
</dbReference>
<comment type="similarity">
    <text evidence="3">In the N-terminal section; belongs to the FGAMS family.</text>
</comment>
<feature type="domain" description="Phosphoribosylformylglycinamidine synthase N-terminal" evidence="20">
    <location>
        <begin position="38"/>
        <end position="147"/>
    </location>
</feature>
<dbReference type="InterPro" id="IPR041609">
    <property type="entry name" value="PurL_linker"/>
</dbReference>
<name>A0AAD5Y4H7_9FUNG</name>
<evidence type="ECO:0000256" key="3">
    <source>
        <dbReference type="ARBA" id="ARBA00008608"/>
    </source>
</evidence>
<evidence type="ECO:0000256" key="1">
    <source>
        <dbReference type="ARBA" id="ARBA00004496"/>
    </source>
</evidence>
<evidence type="ECO:0000256" key="14">
    <source>
        <dbReference type="ARBA" id="ARBA00032632"/>
    </source>
</evidence>
<evidence type="ECO:0000256" key="10">
    <source>
        <dbReference type="ARBA" id="ARBA00022840"/>
    </source>
</evidence>
<dbReference type="SUPFAM" id="SSF55326">
    <property type="entry name" value="PurM N-terminal domain-like"/>
    <property type="match status" value="2"/>
</dbReference>
<dbReference type="SUPFAM" id="SSF52317">
    <property type="entry name" value="Class I glutamine amidotransferase-like"/>
    <property type="match status" value="1"/>
</dbReference>
<dbReference type="HAMAP" id="MF_00419">
    <property type="entry name" value="PurL_1"/>
    <property type="match status" value="1"/>
</dbReference>
<dbReference type="Gene3D" id="3.90.650.10">
    <property type="entry name" value="PurM-like C-terminal domain"/>
    <property type="match status" value="2"/>
</dbReference>
<dbReference type="Pfam" id="PF02769">
    <property type="entry name" value="AIRS_C"/>
    <property type="match status" value="2"/>
</dbReference>
<dbReference type="CDD" id="cd01740">
    <property type="entry name" value="GATase1_FGAR_AT"/>
    <property type="match status" value="1"/>
</dbReference>
<comment type="function">
    <text evidence="16">Phosphoribosylformylglycinamidine synthase involved in the purines biosynthetic pathway. Catalyzes the ATP-dependent conversion of formylglycinamide ribonucleotide (FGAR) and glutamine to yield formylglycinamidine ribonucleotide (FGAM) and glutamate.</text>
</comment>
<evidence type="ECO:0000259" key="21">
    <source>
        <dbReference type="Pfam" id="PF22689"/>
    </source>
</evidence>
<evidence type="ECO:0000256" key="4">
    <source>
        <dbReference type="ARBA" id="ARBA00012747"/>
    </source>
</evidence>
<evidence type="ECO:0000256" key="13">
    <source>
        <dbReference type="ARBA" id="ARBA00029823"/>
    </source>
</evidence>
<dbReference type="GO" id="GO:0006189">
    <property type="term" value="P:'de novo' IMP biosynthetic process"/>
    <property type="evidence" value="ECO:0007669"/>
    <property type="project" value="InterPro"/>
</dbReference>
<dbReference type="PROSITE" id="PS51273">
    <property type="entry name" value="GATASE_TYPE_1"/>
    <property type="match status" value="1"/>
</dbReference>
<dbReference type="GO" id="GO:0005524">
    <property type="term" value="F:ATP binding"/>
    <property type="evidence" value="ECO:0007669"/>
    <property type="project" value="UniProtKB-KW"/>
</dbReference>
<keyword evidence="23" id="KW-1185">Reference proteome</keyword>
<dbReference type="CDD" id="cd02204">
    <property type="entry name" value="PurL_repeat2"/>
    <property type="match status" value="1"/>
</dbReference>
<dbReference type="NCBIfam" id="NF003672">
    <property type="entry name" value="PRK05297.1"/>
    <property type="match status" value="1"/>
</dbReference>
<evidence type="ECO:0000313" key="22">
    <source>
        <dbReference type="EMBL" id="KAJ3258373.1"/>
    </source>
</evidence>
<evidence type="ECO:0000256" key="9">
    <source>
        <dbReference type="ARBA" id="ARBA00022755"/>
    </source>
</evidence>
<keyword evidence="10" id="KW-0067">ATP-binding</keyword>
<evidence type="ECO:0000256" key="11">
    <source>
        <dbReference type="ARBA" id="ARBA00022842"/>
    </source>
</evidence>
<evidence type="ECO:0000256" key="12">
    <source>
        <dbReference type="ARBA" id="ARBA00022962"/>
    </source>
</evidence>
<evidence type="ECO:0000256" key="7">
    <source>
        <dbReference type="ARBA" id="ARBA00022723"/>
    </source>
</evidence>
<sequence>MFVLTGSTAISEFRAKNLLAQLPGVQSIQAYHLHLVQADGQVNLESLLGKQSKNDLLDSLLARKQINGWQIFISLPRPGTISPWSSKATDIANICGFSQVKRIERGTVYFVQTSDTSDEAYKNISAHLHDRMTHQVFKTIPKESEFFTYGNPKPLKQVDLLGAVGKNGPTPRQVLVKANQEWGLALAEDEIDYLVDAFLNSSVSRNPTDVELMMFAQVNSEHCRHKIFGASWTIDGKQYDTSLFSMIRNTFKLHPENILSAYSDNAAVLNGPVSLRLSFNNQTKEYEFTKEAIHTLIKVETHNHPTAVSPFPGAATGSGGEIRDEAAVGQGSKTKAGLTGFTVSNLMIPGFIQPWEMVHPGKPEHISSSFDIMIQAPLGGCAFNNEFGRPGINGYFRTYLEQIPITETTSEWRGYHKPIMIAGGMGAVRPMHILKRKITPGAHIIVLGGPAMLIGLGGGAASSMAHGQSSAELDFASVQRENPEMERRAQMVIDQCTNLGEANPIIAIHDVGAGGLSNALPELVHDAGLGAIFDLRLVPCSDPSMSPMEIWCNESQERYVLAVSDKDLELFKSFAERERCPYGIVGVATKEERLILKDSLLGTTPIDLPMSTLFGKAPKMHRIAQSVSPYRVEFKLEETVSVLEATRRVLSLPTVASKSFLITIGDRSVTGLVARDQLVGPWQTPVADVSVILSSPEATEYSGQAMAMGERSPLALLSHAASARMAVAESLTNLVAASIPDLKSVRLSANWMSAAAHEGEGAGIYEAVKAIGLELCPTLGLTIPVGKDSMSMKTKWNANGVENSVTAPMSVIITAYGPVDDARLTLTPTLQPVEKIGESVLVFIDLAKGKKRLGGSCLAQVYNKLGKHSPDVEDPELLKNFWQLIQFGRKTTSENLIWAYHDRSDGGLLTTILEMCFAGHLGCELDFSSYLASAKHDEVISGLFNEELGAVVQIKEKDLQSFKDYAKLSNLENAVHVLGKVTSKQSISIIAHEVKLFQAERVDLQRVWAETSYQMQARRDNPDCAVAEYDSLLNVSDPGLKAELTFDPSLDIVLSAGLSEVKPKVAILREQGVNSFMELAYSFYRAGFTAVDVHMSDILSGKVSLESFVGLGCPGGFSYGDVLGAGTGWAKSILLSESARKEFTNFFKRKDTFAIGICNGCQMLSQLAEAGMIPGASSWPNFKRNASEQFEARVALLEVDQSSTSFWFKGMNGSKLPVAVAHGEGRAEFRTKEDRESVVSNGLIGLRYIQNNGSLASSDHYPFNPNGSDLSISGLTSEDGRVLVLMPHPERVVRGVSNTWGTIHDGLGDDSGWMRLFRNARVWVG</sequence>
<dbReference type="GO" id="GO:0005737">
    <property type="term" value="C:cytoplasm"/>
    <property type="evidence" value="ECO:0007669"/>
    <property type="project" value="UniProtKB-SubCell"/>
</dbReference>
<dbReference type="CDD" id="cd02203">
    <property type="entry name" value="PurL_repeat1"/>
    <property type="match status" value="1"/>
</dbReference>
<dbReference type="InterPro" id="IPR010073">
    <property type="entry name" value="PurL_large"/>
</dbReference>
<evidence type="ECO:0000256" key="6">
    <source>
        <dbReference type="ARBA" id="ARBA00022598"/>
    </source>
</evidence>
<comment type="subcellular location">
    <subcellularLocation>
        <location evidence="1">Cytoplasm</location>
    </subcellularLocation>
</comment>
<dbReference type="InterPro" id="IPR010918">
    <property type="entry name" value="PurM-like_C_dom"/>
</dbReference>
<keyword evidence="8" id="KW-0547">Nucleotide-binding</keyword>
<dbReference type="FunFam" id="3.30.1330.10:FF:000005">
    <property type="entry name" value="Phosphoribosylformylglycinamidine synthase"/>
    <property type="match status" value="1"/>
</dbReference>
<protein>
    <recommendedName>
        <fullName evidence="17">Phosphoribosylformylglycinamidine synthase</fullName>
        <ecNumber evidence="4">6.3.5.3</ecNumber>
    </recommendedName>
    <alternativeName>
        <fullName evidence="14">Formylglycinamide ribonucleotide amidotransferase</fullName>
    </alternativeName>
    <alternativeName>
        <fullName evidence="13">Formylglycinamide ribotide amidotransferase</fullName>
    </alternativeName>
</protein>
<organism evidence="22 23">
    <name type="scientific">Boothiomyces macroporosus</name>
    <dbReference type="NCBI Taxonomy" id="261099"/>
    <lineage>
        <taxon>Eukaryota</taxon>
        <taxon>Fungi</taxon>
        <taxon>Fungi incertae sedis</taxon>
        <taxon>Chytridiomycota</taxon>
        <taxon>Chytridiomycota incertae sedis</taxon>
        <taxon>Chytridiomycetes</taxon>
        <taxon>Rhizophydiales</taxon>
        <taxon>Terramycetaceae</taxon>
        <taxon>Boothiomyces</taxon>
    </lineage>
</organism>
<dbReference type="FunFam" id="1.10.8.750:FF:000002">
    <property type="entry name" value="Phosphoribosylformylglycinamidine synthase"/>
    <property type="match status" value="1"/>
</dbReference>
<dbReference type="FunFam" id="3.90.650.10:FF:000002">
    <property type="entry name" value="Phosphoribosylformylglycinamidine synthase"/>
    <property type="match status" value="1"/>
</dbReference>
<keyword evidence="11" id="KW-0460">Magnesium</keyword>
<dbReference type="NCBIfam" id="TIGR01735">
    <property type="entry name" value="FGAM_synt"/>
    <property type="match status" value="1"/>
</dbReference>
<dbReference type="InterPro" id="IPR040707">
    <property type="entry name" value="FGAR-AT_N"/>
</dbReference>
<dbReference type="GO" id="GO:0046872">
    <property type="term" value="F:metal ion binding"/>
    <property type="evidence" value="ECO:0007669"/>
    <property type="project" value="UniProtKB-KW"/>
</dbReference>
<reference evidence="22" key="1">
    <citation type="submission" date="2020-05" db="EMBL/GenBank/DDBJ databases">
        <title>Phylogenomic resolution of chytrid fungi.</title>
        <authorList>
            <person name="Stajich J.E."/>
            <person name="Amses K."/>
            <person name="Simmons R."/>
            <person name="Seto K."/>
            <person name="Myers J."/>
            <person name="Bonds A."/>
            <person name="Quandt C.A."/>
            <person name="Barry K."/>
            <person name="Liu P."/>
            <person name="Grigoriev I."/>
            <person name="Longcore J.E."/>
            <person name="James T.Y."/>
        </authorList>
    </citation>
    <scope>NUCLEOTIDE SEQUENCE</scope>
    <source>
        <strain evidence="22">PLAUS21</strain>
    </source>
</reference>